<dbReference type="InterPro" id="IPR000008">
    <property type="entry name" value="C2_dom"/>
</dbReference>
<dbReference type="Gene3D" id="1.10.357.50">
    <property type="match status" value="1"/>
</dbReference>
<dbReference type="PROSITE" id="PS51258">
    <property type="entry name" value="MHD1"/>
    <property type="match status" value="1"/>
</dbReference>
<proteinExistence type="predicted"/>
<evidence type="ECO:0000313" key="6">
    <source>
        <dbReference type="Proteomes" id="UP000193218"/>
    </source>
</evidence>
<feature type="region of interest" description="Disordered" evidence="1">
    <location>
        <begin position="1"/>
        <end position="58"/>
    </location>
</feature>
<dbReference type="Proteomes" id="UP000193218">
    <property type="component" value="Unassembled WGS sequence"/>
</dbReference>
<dbReference type="InterPro" id="IPR014772">
    <property type="entry name" value="Munc13_dom-2"/>
</dbReference>
<dbReference type="GeneID" id="33556799"/>
<dbReference type="Pfam" id="PF00168">
    <property type="entry name" value="C2"/>
    <property type="match status" value="1"/>
</dbReference>
<dbReference type="PROSITE" id="PS50004">
    <property type="entry name" value="C2"/>
    <property type="match status" value="1"/>
</dbReference>
<evidence type="ECO:0000256" key="1">
    <source>
        <dbReference type="SAM" id="MobiDB-lite"/>
    </source>
</evidence>
<evidence type="ECO:0000313" key="5">
    <source>
        <dbReference type="EMBL" id="ORX38986.1"/>
    </source>
</evidence>
<dbReference type="RefSeq" id="XP_021872849.1">
    <property type="nucleotide sequence ID" value="XM_022014991.1"/>
</dbReference>
<comment type="caution">
    <text evidence="5">The sequence shown here is derived from an EMBL/GenBank/DDBJ whole genome shotgun (WGS) entry which is preliminary data.</text>
</comment>
<feature type="domain" description="MHD2" evidence="4">
    <location>
        <begin position="1029"/>
        <end position="1150"/>
    </location>
</feature>
<organism evidence="5 6">
    <name type="scientific">Kockovaella imperatae</name>
    <dbReference type="NCBI Taxonomy" id="4999"/>
    <lineage>
        <taxon>Eukaryota</taxon>
        <taxon>Fungi</taxon>
        <taxon>Dikarya</taxon>
        <taxon>Basidiomycota</taxon>
        <taxon>Agaricomycotina</taxon>
        <taxon>Tremellomycetes</taxon>
        <taxon>Tremellales</taxon>
        <taxon>Cuniculitremaceae</taxon>
        <taxon>Kockovaella</taxon>
    </lineage>
</organism>
<feature type="region of interest" description="Disordered" evidence="1">
    <location>
        <begin position="268"/>
        <end position="300"/>
    </location>
</feature>
<feature type="region of interest" description="Disordered" evidence="1">
    <location>
        <begin position="96"/>
        <end position="143"/>
    </location>
</feature>
<evidence type="ECO:0000259" key="3">
    <source>
        <dbReference type="PROSITE" id="PS51258"/>
    </source>
</evidence>
<protein>
    <submittedName>
        <fullName evidence="5">Uncharacterized protein</fullName>
    </submittedName>
</protein>
<dbReference type="InterPro" id="IPR014770">
    <property type="entry name" value="Munc13_1"/>
</dbReference>
<dbReference type="OrthoDB" id="2015333at2759"/>
<dbReference type="PANTHER" id="PTHR47263">
    <property type="entry name" value="ADENYLATE CYCLASE ACTIVATION PROTEIN GIT1"/>
    <property type="match status" value="1"/>
</dbReference>
<dbReference type="STRING" id="4999.A0A1Y1UNE9"/>
<feature type="compositionally biased region" description="Polar residues" evidence="1">
    <location>
        <begin position="32"/>
        <end position="42"/>
    </location>
</feature>
<dbReference type="PROSITE" id="PS51259">
    <property type="entry name" value="MHD2"/>
    <property type="match status" value="1"/>
</dbReference>
<feature type="compositionally biased region" description="Low complexity" evidence="1">
    <location>
        <begin position="12"/>
        <end position="31"/>
    </location>
</feature>
<evidence type="ECO:0000259" key="4">
    <source>
        <dbReference type="PROSITE" id="PS51259"/>
    </source>
</evidence>
<keyword evidence="6" id="KW-1185">Reference proteome</keyword>
<feature type="domain" description="C2" evidence="2">
    <location>
        <begin position="825"/>
        <end position="945"/>
    </location>
</feature>
<name>A0A1Y1UNE9_9TREE</name>
<feature type="compositionally biased region" description="Low complexity" evidence="1">
    <location>
        <begin position="43"/>
        <end position="58"/>
    </location>
</feature>
<dbReference type="InterPro" id="IPR035892">
    <property type="entry name" value="C2_domain_sf"/>
</dbReference>
<sequence>MPSRSQTLYTVSSASPTSSPSSSPIPLPVGSNVLSPRASSRQSSPFFEPSPGSPASLALSKQLSRGTTLSFGEDDLDAQGYLYSLRVAVLRQRLDAPSNSKRSVTPPIPSPPLLASSPEISSPPLGPAMNRRKSSFGLSKKKKDDEDSLKLPKEFLVEFWNVLEAENGNQGWKITTAAFLKQTKGTKTGSGMNLRYLPVLLDAFSQVAAAESQASSMPHEHQSHLLQLLYNFLPRSTFFSPLARSQTDKDKDLLFKLRTEVQAYLGNQDISRSTATTPTAGPSPRLGSETRGPRKAPPSHTADFVSLVGDVWGRSQETLTRDVLRMEESDSIEKTYLLDLKRELAVQPGPFGGLEKSRKQRASQQLTELLQKYPRLAAPGDPKNATVTSDTSPSFFVPVQKTQVLRRLVARASGRADELVEACRRIWIVPSRDELERELVTLHEQWRASLGGKREIELARLMAPVIKDLETELEGESSQAIRDLSDALYDLLAKAIESIFPITDIPPARPPASLLYLFAAGQDIFFNLGESILIDLSDQIKGAAVQEYVMVAQAMLSSTPVHEHQGVDHFAKVATWIEREVINVKKSWGSGLGDRLDPASIILAKQLPLFCAELQSLDKPSSSSEVFSLYDTVARLVDMWEDQCPGQEMGFELHHFFEPHIKAWLRETETLSIQEWVSRAIGMDDWRPDGHAKHSQSVTDLFQFIHASLRTIQEDLPLSDYRRNVYLIDLSKIISAAVTQYAATINAVFIADVTPAKISTPTTEFQAMLGGKAGSWLAKGQQAVKSLEKKKVDGFVAPPTACTKLMDITQSQVSLQDIISDQDISSKPNVKSLRVNGDATGRRAVTVTLMRGSGMLAKGSTKAADAFVVFSDKETGDRLLKTQTILGNENPRWNETVEITMGSAKILEFSAYNRSLVGKHDLIGSGTLKVDNETFVSTPVRDLLVTLTPQGSIRVRLDIEDGASNDANRYLSTAMRSLERTEVDMMREITDRIGETVQIVLSTGTLNNLAKQLKDKKRPKGALSDGEIEASLGSLFESLNANFAVFTQTLDTVTRIALMLDIWHRIIDTLISLLVPPYSDQPCPSRISPTPMEVDIIFKWLQMLKSFLNASDDAGEHGVPASQLQDQRYRDLLVLGQYLDLPNPALKERCSAAVKAALAAQGTEDRRKQELIETAEVLLRLARTRSDLGQFLAQQIGVLAQTRASR</sequence>
<dbReference type="InterPro" id="IPR052811">
    <property type="entry name" value="Glucose_resp_signaling"/>
</dbReference>
<feature type="compositionally biased region" description="Low complexity" evidence="1">
    <location>
        <begin position="113"/>
        <end position="123"/>
    </location>
</feature>
<dbReference type="InParanoid" id="A0A1Y1UNE9"/>
<accession>A0A1Y1UNE9</accession>
<feature type="compositionally biased region" description="Polar residues" evidence="1">
    <location>
        <begin position="1"/>
        <end position="11"/>
    </location>
</feature>
<dbReference type="SMART" id="SM00239">
    <property type="entry name" value="C2"/>
    <property type="match status" value="1"/>
</dbReference>
<feature type="compositionally biased region" description="Low complexity" evidence="1">
    <location>
        <begin position="271"/>
        <end position="285"/>
    </location>
</feature>
<reference evidence="5 6" key="1">
    <citation type="submission" date="2017-03" db="EMBL/GenBank/DDBJ databases">
        <title>Widespread Adenine N6-methylation of Active Genes in Fungi.</title>
        <authorList>
            <consortium name="DOE Joint Genome Institute"/>
            <person name="Mondo S.J."/>
            <person name="Dannebaum R.O."/>
            <person name="Kuo R.C."/>
            <person name="Louie K.B."/>
            <person name="Bewick A.J."/>
            <person name="Labutti K."/>
            <person name="Haridas S."/>
            <person name="Kuo A."/>
            <person name="Salamov A."/>
            <person name="Ahrendt S.R."/>
            <person name="Lau R."/>
            <person name="Bowen B.P."/>
            <person name="Lipzen A."/>
            <person name="Sullivan W."/>
            <person name="Andreopoulos W.B."/>
            <person name="Clum A."/>
            <person name="Lindquist E."/>
            <person name="Daum C."/>
            <person name="Northen T.R."/>
            <person name="Ramamoorthy G."/>
            <person name="Schmitz R.J."/>
            <person name="Gryganskyi A."/>
            <person name="Culley D."/>
            <person name="Magnuson J."/>
            <person name="James T.Y."/>
            <person name="O'Malley M.A."/>
            <person name="Stajich J.E."/>
            <person name="Spatafora J.W."/>
            <person name="Visel A."/>
            <person name="Grigoriev I.V."/>
        </authorList>
    </citation>
    <scope>NUCLEOTIDE SEQUENCE [LARGE SCALE GENOMIC DNA]</scope>
    <source>
        <strain evidence="5 6">NRRL Y-17943</strain>
    </source>
</reference>
<dbReference type="AlphaFoldDB" id="A0A1Y1UNE9"/>
<gene>
    <name evidence="5" type="ORF">BD324DRAFT_618118</name>
</gene>
<evidence type="ECO:0000259" key="2">
    <source>
        <dbReference type="PROSITE" id="PS50004"/>
    </source>
</evidence>
<dbReference type="Gene3D" id="1.20.58.1100">
    <property type="match status" value="1"/>
</dbReference>
<dbReference type="PANTHER" id="PTHR47263:SF1">
    <property type="entry name" value="C2 DOMAIN PROTEIN (AFU_ORTHOLOGUE AFUA_7G02350)"/>
    <property type="match status" value="1"/>
</dbReference>
<feature type="domain" description="MHD1" evidence="3">
    <location>
        <begin position="627"/>
        <end position="745"/>
    </location>
</feature>
<dbReference type="SUPFAM" id="SSF49562">
    <property type="entry name" value="C2 domain (Calcium/lipid-binding domain, CaLB)"/>
    <property type="match status" value="1"/>
</dbReference>
<dbReference type="EMBL" id="NBSH01000003">
    <property type="protein sequence ID" value="ORX38986.1"/>
    <property type="molecule type" value="Genomic_DNA"/>
</dbReference>